<dbReference type="AlphaFoldDB" id="A0A7X3JZD9"/>
<dbReference type="InterPro" id="IPR052016">
    <property type="entry name" value="Bact_Sigma-Reg"/>
</dbReference>
<comment type="caution">
    <text evidence="4">The sequence shown here is derived from an EMBL/GenBank/DDBJ whole genome shotgun (WGS) entry which is preliminary data.</text>
</comment>
<dbReference type="EMBL" id="RHLK01000005">
    <property type="protein sequence ID" value="MVO99977.1"/>
    <property type="molecule type" value="Genomic_DNA"/>
</dbReference>
<dbReference type="InterPro" id="IPR011006">
    <property type="entry name" value="CheY-like_superfamily"/>
</dbReference>
<dbReference type="PANTHER" id="PTHR43156">
    <property type="entry name" value="STAGE II SPORULATION PROTEIN E-RELATED"/>
    <property type="match status" value="1"/>
</dbReference>
<reference evidence="4 5" key="1">
    <citation type="journal article" date="2019" name="Microorganisms">
        <title>Paenibacillus lutrae sp. nov., A Chitinolytic Species Isolated from A River Otter in Castril Natural Park, Granada, Spain.</title>
        <authorList>
            <person name="Rodriguez M."/>
            <person name="Reina J.C."/>
            <person name="Bejar V."/>
            <person name="Llamas I."/>
        </authorList>
    </citation>
    <scope>NUCLEOTIDE SEQUENCE [LARGE SCALE GENOMIC DNA]</scope>
    <source>
        <strain evidence="4 5">N10</strain>
    </source>
</reference>
<dbReference type="SUPFAM" id="SSF52172">
    <property type="entry name" value="CheY-like"/>
    <property type="match status" value="1"/>
</dbReference>
<gene>
    <name evidence="4" type="ORF">EDM21_10700</name>
</gene>
<dbReference type="Proteomes" id="UP000490800">
    <property type="component" value="Unassembled WGS sequence"/>
</dbReference>
<evidence type="ECO:0000256" key="1">
    <source>
        <dbReference type="ARBA" id="ARBA00022801"/>
    </source>
</evidence>
<keyword evidence="2" id="KW-0597">Phosphoprotein</keyword>
<proteinExistence type="predicted"/>
<feature type="domain" description="Response regulatory" evidence="3">
    <location>
        <begin position="2"/>
        <end position="126"/>
    </location>
</feature>
<dbReference type="SMART" id="SM00448">
    <property type="entry name" value="REC"/>
    <property type="match status" value="1"/>
</dbReference>
<sequence length="379" mass="42805">MSIMIVDDNPVNLIVIEKILKSAGYSDMHRASSAMELFDMLCIENPSTSDLQIDLILMDLMMPEIDGIEACRKLQLIEELKDIPIIIITAMGDSIKLAEALEAGAIDYVTKPINKIELVARIKSALRLKYEKDWHRENDNRIRSELQLAKNVQSSVLSLPVVTDKIKIEAYYNPSYELAGDLYNWYSIDEDRYGVMLLDIMGHGISSSLVCMFISSVLRDTITKYATPELVIAELNRYMNRLHNDQNHLNYYFTAIYLLIDTKNKTIDYVNAGHPPGFLMEKNGEAVPLTQGTCAVGFFETMDINPGRLTYQDSTRILLYTDGLLEEIEEDPTVMPESLIEEVRANGDKGLNAVVNGVLNEDTQSSHADDICLLWIDIH</sequence>
<dbReference type="Pfam" id="PF00072">
    <property type="entry name" value="Response_reg"/>
    <property type="match status" value="1"/>
</dbReference>
<dbReference type="Gene3D" id="3.60.40.10">
    <property type="entry name" value="PPM-type phosphatase domain"/>
    <property type="match status" value="1"/>
</dbReference>
<evidence type="ECO:0000313" key="4">
    <source>
        <dbReference type="EMBL" id="MVO99977.1"/>
    </source>
</evidence>
<dbReference type="RefSeq" id="WP_157335391.1">
    <property type="nucleotide sequence ID" value="NZ_RHLK01000005.1"/>
</dbReference>
<accession>A0A7X3JZD9</accession>
<dbReference type="InterPro" id="IPR036457">
    <property type="entry name" value="PPM-type-like_dom_sf"/>
</dbReference>
<evidence type="ECO:0000313" key="5">
    <source>
        <dbReference type="Proteomes" id="UP000490800"/>
    </source>
</evidence>
<evidence type="ECO:0000259" key="3">
    <source>
        <dbReference type="PROSITE" id="PS50110"/>
    </source>
</evidence>
<dbReference type="PROSITE" id="PS50110">
    <property type="entry name" value="RESPONSE_REGULATORY"/>
    <property type="match status" value="1"/>
</dbReference>
<feature type="modified residue" description="4-aspartylphosphate" evidence="2">
    <location>
        <position position="59"/>
    </location>
</feature>
<dbReference type="InterPro" id="IPR001789">
    <property type="entry name" value="Sig_transdc_resp-reg_receiver"/>
</dbReference>
<dbReference type="SUPFAM" id="SSF81606">
    <property type="entry name" value="PP2C-like"/>
    <property type="match status" value="1"/>
</dbReference>
<keyword evidence="5" id="KW-1185">Reference proteome</keyword>
<organism evidence="4 5">
    <name type="scientific">Paenibacillus lutrae</name>
    <dbReference type="NCBI Taxonomy" id="2078573"/>
    <lineage>
        <taxon>Bacteria</taxon>
        <taxon>Bacillati</taxon>
        <taxon>Bacillota</taxon>
        <taxon>Bacilli</taxon>
        <taxon>Bacillales</taxon>
        <taxon>Paenibacillaceae</taxon>
        <taxon>Paenibacillus</taxon>
    </lineage>
</organism>
<evidence type="ECO:0000256" key="2">
    <source>
        <dbReference type="PROSITE-ProRule" id="PRU00169"/>
    </source>
</evidence>
<keyword evidence="1" id="KW-0378">Hydrolase</keyword>
<protein>
    <submittedName>
        <fullName evidence="4">SpoIIE family protein phosphatase</fullName>
    </submittedName>
</protein>
<name>A0A7X3JZD9_9BACL</name>
<dbReference type="OrthoDB" id="9763484at2"/>
<dbReference type="GO" id="GO:0000160">
    <property type="term" value="P:phosphorelay signal transduction system"/>
    <property type="evidence" value="ECO:0007669"/>
    <property type="project" value="InterPro"/>
</dbReference>
<dbReference type="SMART" id="SM00331">
    <property type="entry name" value="PP2C_SIG"/>
    <property type="match status" value="1"/>
</dbReference>
<dbReference type="InterPro" id="IPR001932">
    <property type="entry name" value="PPM-type_phosphatase-like_dom"/>
</dbReference>
<dbReference type="Gene3D" id="3.40.50.2300">
    <property type="match status" value="1"/>
</dbReference>
<dbReference type="GO" id="GO:0016791">
    <property type="term" value="F:phosphatase activity"/>
    <property type="evidence" value="ECO:0007669"/>
    <property type="project" value="TreeGrafter"/>
</dbReference>
<dbReference type="PANTHER" id="PTHR43156:SF14">
    <property type="entry name" value="PHOSPHOSERINE PHOSPHATASE RSBP"/>
    <property type="match status" value="1"/>
</dbReference>
<dbReference type="Pfam" id="PF07228">
    <property type="entry name" value="SpoIIE"/>
    <property type="match status" value="1"/>
</dbReference>